<dbReference type="PATRIC" id="fig|1131935.3.peg.3725"/>
<dbReference type="STRING" id="1131935.PDENDC454_17928"/>
<sequence length="266" mass="31238">MDKTVKWVLLVMFGSFALIVLLTFIFRGTLMGDFLIREWTAQPGKYGEMAVAHLEEKYKEPFTLRSSIYNPVFNGHYEIRATPGKAETPIINVIARETSQGIDTLDDYQIKKRFQPILEKAFPTDRYYFEVTYNASGMKDSYFKEFIKNARMEEIALDIDILALKDKKKNELDLSIDVDKIFEIRNELKREKLNYKIHCYITYFDSAQLDQQSLLQNLYEKDYTHFSIDNEEKRIVSCTIDNYSENYGVDSVEKYCRVRGREFGNG</sequence>
<dbReference type="EMBL" id="AHKH01000053">
    <property type="protein sequence ID" value="EHQ60896.1"/>
    <property type="molecule type" value="Genomic_DNA"/>
</dbReference>
<dbReference type="AlphaFoldDB" id="H3SJ60"/>
<dbReference type="Proteomes" id="UP000003900">
    <property type="component" value="Unassembled WGS sequence"/>
</dbReference>
<name>H3SJ60_9BACL</name>
<protein>
    <submittedName>
        <fullName evidence="2">Uncharacterized protein</fullName>
    </submittedName>
</protein>
<keyword evidence="1" id="KW-1133">Transmembrane helix</keyword>
<proteinExistence type="predicted"/>
<evidence type="ECO:0000313" key="3">
    <source>
        <dbReference type="Proteomes" id="UP000003900"/>
    </source>
</evidence>
<comment type="caution">
    <text evidence="2">The sequence shown here is derived from an EMBL/GenBank/DDBJ whole genome shotgun (WGS) entry which is preliminary data.</text>
</comment>
<accession>H3SJ60</accession>
<organism evidence="2 3">
    <name type="scientific">Paenibacillus dendritiformis C454</name>
    <dbReference type="NCBI Taxonomy" id="1131935"/>
    <lineage>
        <taxon>Bacteria</taxon>
        <taxon>Bacillati</taxon>
        <taxon>Bacillota</taxon>
        <taxon>Bacilli</taxon>
        <taxon>Bacillales</taxon>
        <taxon>Paenibacillaceae</taxon>
        <taxon>Paenibacillus</taxon>
    </lineage>
</organism>
<keyword evidence="1" id="KW-0812">Transmembrane</keyword>
<keyword evidence="3" id="KW-1185">Reference proteome</keyword>
<reference evidence="2 3" key="1">
    <citation type="journal article" date="2012" name="J. Bacteriol.">
        <title>Genome Sequence of the Pattern-Forming Social Bacterium Paenibacillus dendritiformis C454 Chiral Morphotype.</title>
        <authorList>
            <person name="Sirota-Madi A."/>
            <person name="Olender T."/>
            <person name="Helman Y."/>
            <person name="Brainis I."/>
            <person name="Finkelshtein A."/>
            <person name="Roth D."/>
            <person name="Hagai E."/>
            <person name="Leshkowitz D."/>
            <person name="Brodsky L."/>
            <person name="Galatenko V."/>
            <person name="Nikolaev V."/>
            <person name="Gutnick D.L."/>
            <person name="Lancet D."/>
            <person name="Ben-Jacob E."/>
        </authorList>
    </citation>
    <scope>NUCLEOTIDE SEQUENCE [LARGE SCALE GENOMIC DNA]</scope>
    <source>
        <strain evidence="2 3">C454</strain>
    </source>
</reference>
<feature type="transmembrane region" description="Helical" evidence="1">
    <location>
        <begin position="7"/>
        <end position="26"/>
    </location>
</feature>
<gene>
    <name evidence="2" type="ORF">PDENDC454_17928</name>
</gene>
<keyword evidence="1" id="KW-0472">Membrane</keyword>
<dbReference type="RefSeq" id="WP_006678074.1">
    <property type="nucleotide sequence ID" value="NZ_AHKH01000053.1"/>
</dbReference>
<evidence type="ECO:0000313" key="2">
    <source>
        <dbReference type="EMBL" id="EHQ60896.1"/>
    </source>
</evidence>
<evidence type="ECO:0000256" key="1">
    <source>
        <dbReference type="SAM" id="Phobius"/>
    </source>
</evidence>